<keyword evidence="7" id="KW-1185">Reference proteome</keyword>
<dbReference type="RefSeq" id="WP_151859634.1">
    <property type="nucleotide sequence ID" value="NZ_WBZC01000002.1"/>
</dbReference>
<dbReference type="PANTHER" id="PTHR42792:SF1">
    <property type="entry name" value="FLAGELLAR HOOK-ASSOCIATED PROTEIN 3"/>
    <property type="match status" value="1"/>
</dbReference>
<dbReference type="InterPro" id="IPR001029">
    <property type="entry name" value="Flagellin_N"/>
</dbReference>
<sequence length="323" mass="36200">MRITNGMMITNLMQNLNRNMLRLDKTQLQAATGKRVHLPSDDPVAISRSLKIRADISELNQYSKNVNDAVSFLETTELAVKNVGDALQRLRELTVQASNGVLSEDDTRKIKGEVEEIKAQIISLGNTTYSGKYIFSGKKTDEPLFEFNNDPLVDEYEYNVDLAERKDPATVDDKMQFEVGVNETIEINTLGLEVFDIIAPDAAGDREVTDGTEPGIITMINQVIDNLENGDEAGLTADIEEIDKYLNVNLTARSEIGGKVNRMELVQNRIADDKVNFTRLQSQLEDADMAEVYMNLMNEENVYRSSLSIGARIIQPTLIDFLR</sequence>
<proteinExistence type="inferred from homology"/>
<dbReference type="OrthoDB" id="9758307at2"/>
<evidence type="ECO:0000313" key="7">
    <source>
        <dbReference type="Proteomes" id="UP000432715"/>
    </source>
</evidence>
<evidence type="ECO:0000259" key="5">
    <source>
        <dbReference type="Pfam" id="PF00700"/>
    </source>
</evidence>
<keyword evidence="6" id="KW-0969">Cilium</keyword>
<keyword evidence="3" id="KW-0975">Bacterial flagellum</keyword>
<dbReference type="GO" id="GO:0071973">
    <property type="term" value="P:bacterial-type flagellum-dependent cell motility"/>
    <property type="evidence" value="ECO:0007669"/>
    <property type="project" value="InterPro"/>
</dbReference>
<gene>
    <name evidence="6" type="primary">flgL</name>
    <name evidence="6" type="ORF">F8154_00540</name>
</gene>
<evidence type="ECO:0000256" key="2">
    <source>
        <dbReference type="ARBA" id="ARBA00005709"/>
    </source>
</evidence>
<dbReference type="InterPro" id="IPR001492">
    <property type="entry name" value="Flagellin"/>
</dbReference>
<name>A0A6I0FTY1_9FIRM</name>
<dbReference type="PANTHER" id="PTHR42792">
    <property type="entry name" value="FLAGELLIN"/>
    <property type="match status" value="1"/>
</dbReference>
<keyword evidence="6" id="KW-0966">Cell projection</keyword>
<keyword evidence="6" id="KW-0282">Flagellum</keyword>
<dbReference type="SUPFAM" id="SSF64518">
    <property type="entry name" value="Phase 1 flagellin"/>
    <property type="match status" value="1"/>
</dbReference>
<dbReference type="Gene3D" id="1.20.1330.10">
    <property type="entry name" value="f41 fragment of flagellin, N-terminal domain"/>
    <property type="match status" value="1"/>
</dbReference>
<accession>A0A6I0FTY1</accession>
<comment type="subcellular location">
    <subcellularLocation>
        <location evidence="1">Bacterial flagellum</location>
    </subcellularLocation>
</comment>
<dbReference type="GO" id="GO:0005198">
    <property type="term" value="F:structural molecule activity"/>
    <property type="evidence" value="ECO:0007669"/>
    <property type="project" value="InterPro"/>
</dbReference>
<dbReference type="InterPro" id="IPR046358">
    <property type="entry name" value="Flagellin_C"/>
</dbReference>
<reference evidence="6 7" key="1">
    <citation type="submission" date="2019-10" db="EMBL/GenBank/DDBJ databases">
        <title>Alkaliphilus serpentinus sp. nov. and Alkaliphilus pronyensis sp. nov., two novel anaerobic alkaliphilic species isolated from the serpentinized-hosted hydrothermal field of the Prony Bay (New Caledonia).</title>
        <authorList>
            <person name="Postec A."/>
        </authorList>
    </citation>
    <scope>NUCLEOTIDE SEQUENCE [LARGE SCALE GENOMIC DNA]</scope>
    <source>
        <strain evidence="6 7">LacV</strain>
    </source>
</reference>
<comment type="caution">
    <text evidence="6">The sequence shown here is derived from an EMBL/GenBank/DDBJ whole genome shotgun (WGS) entry which is preliminary data.</text>
</comment>
<dbReference type="AlphaFoldDB" id="A0A6I0FTY1"/>
<comment type="similarity">
    <text evidence="2">Belongs to the bacterial flagellin family.</text>
</comment>
<dbReference type="EMBL" id="WBZC01000002">
    <property type="protein sequence ID" value="KAB3539674.1"/>
    <property type="molecule type" value="Genomic_DNA"/>
</dbReference>
<feature type="domain" description="Flagellin N-terminal" evidence="4">
    <location>
        <begin position="5"/>
        <end position="140"/>
    </location>
</feature>
<dbReference type="Pfam" id="PF00700">
    <property type="entry name" value="Flagellin_C"/>
    <property type="match status" value="1"/>
</dbReference>
<organism evidence="6 7">
    <name type="scientific">Alkaliphilus pronyensis</name>
    <dbReference type="NCBI Taxonomy" id="1482732"/>
    <lineage>
        <taxon>Bacteria</taxon>
        <taxon>Bacillati</taxon>
        <taxon>Bacillota</taxon>
        <taxon>Clostridia</taxon>
        <taxon>Peptostreptococcales</taxon>
        <taxon>Natronincolaceae</taxon>
        <taxon>Alkaliphilus</taxon>
    </lineage>
</organism>
<evidence type="ECO:0000259" key="4">
    <source>
        <dbReference type="Pfam" id="PF00669"/>
    </source>
</evidence>
<protein>
    <submittedName>
        <fullName evidence="6">Flagellar hook-associated protein FlgL</fullName>
    </submittedName>
</protein>
<evidence type="ECO:0000256" key="1">
    <source>
        <dbReference type="ARBA" id="ARBA00004365"/>
    </source>
</evidence>
<dbReference type="GO" id="GO:0009424">
    <property type="term" value="C:bacterial-type flagellum hook"/>
    <property type="evidence" value="ECO:0007669"/>
    <property type="project" value="InterPro"/>
</dbReference>
<feature type="domain" description="Flagellin C-terminal" evidence="5">
    <location>
        <begin position="241"/>
        <end position="321"/>
    </location>
</feature>
<dbReference type="InterPro" id="IPR013384">
    <property type="entry name" value="Flagell_FlgL"/>
</dbReference>
<evidence type="ECO:0000313" key="6">
    <source>
        <dbReference type="EMBL" id="KAB3539674.1"/>
    </source>
</evidence>
<dbReference type="Pfam" id="PF00669">
    <property type="entry name" value="Flagellin_N"/>
    <property type="match status" value="1"/>
</dbReference>
<evidence type="ECO:0000256" key="3">
    <source>
        <dbReference type="ARBA" id="ARBA00023143"/>
    </source>
</evidence>
<dbReference type="NCBIfam" id="TIGR02550">
    <property type="entry name" value="flagell_flgL"/>
    <property type="match status" value="1"/>
</dbReference>
<dbReference type="Proteomes" id="UP000432715">
    <property type="component" value="Unassembled WGS sequence"/>
</dbReference>